<dbReference type="EMBL" id="CACRXK020014520">
    <property type="protein sequence ID" value="CAB4026975.1"/>
    <property type="molecule type" value="Genomic_DNA"/>
</dbReference>
<evidence type="ECO:0000256" key="2">
    <source>
        <dbReference type="SAM" id="Phobius"/>
    </source>
</evidence>
<dbReference type="Proteomes" id="UP001152795">
    <property type="component" value="Unassembled WGS sequence"/>
</dbReference>
<reference evidence="3" key="1">
    <citation type="submission" date="2020-04" db="EMBL/GenBank/DDBJ databases">
        <authorList>
            <person name="Alioto T."/>
            <person name="Alioto T."/>
            <person name="Gomez Garrido J."/>
        </authorList>
    </citation>
    <scope>NUCLEOTIDE SEQUENCE</scope>
    <source>
        <strain evidence="3">A484AB</strain>
    </source>
</reference>
<feature type="transmembrane region" description="Helical" evidence="2">
    <location>
        <begin position="60"/>
        <end position="84"/>
    </location>
</feature>
<sequence>MLLLQSPKYRLSGLNPNTQYNISLKAYNSQGNGPPKYFTFQTASLTLSKKSGSPVYKQNWFITIISIIVLLMFIVVFIIFVLNIRRSDRYLVGKRERKKGGFLNLDDKQYDPEPDISPSEEKRASLKSSWRVSSGPLEIL</sequence>
<dbReference type="PROSITE" id="PS50853">
    <property type="entry name" value="FN3"/>
    <property type="match status" value="1"/>
</dbReference>
<proteinExistence type="predicted"/>
<organism evidence="3 4">
    <name type="scientific">Paramuricea clavata</name>
    <name type="common">Red gorgonian</name>
    <name type="synonym">Violescent sea-whip</name>
    <dbReference type="NCBI Taxonomy" id="317549"/>
    <lineage>
        <taxon>Eukaryota</taxon>
        <taxon>Metazoa</taxon>
        <taxon>Cnidaria</taxon>
        <taxon>Anthozoa</taxon>
        <taxon>Octocorallia</taxon>
        <taxon>Malacalcyonacea</taxon>
        <taxon>Plexauridae</taxon>
        <taxon>Paramuricea</taxon>
    </lineage>
</organism>
<dbReference type="OrthoDB" id="6418794at2759"/>
<evidence type="ECO:0000313" key="3">
    <source>
        <dbReference type="EMBL" id="CAB4026975.1"/>
    </source>
</evidence>
<dbReference type="SUPFAM" id="SSF49265">
    <property type="entry name" value="Fibronectin type III"/>
    <property type="match status" value="1"/>
</dbReference>
<keyword evidence="2" id="KW-0812">Transmembrane</keyword>
<evidence type="ECO:0000313" key="4">
    <source>
        <dbReference type="Proteomes" id="UP001152795"/>
    </source>
</evidence>
<dbReference type="CDD" id="cd00063">
    <property type="entry name" value="FN3"/>
    <property type="match status" value="1"/>
</dbReference>
<keyword evidence="4" id="KW-1185">Reference proteome</keyword>
<dbReference type="InterPro" id="IPR003961">
    <property type="entry name" value="FN3_dom"/>
</dbReference>
<keyword evidence="2" id="KW-1133">Transmembrane helix</keyword>
<evidence type="ECO:0000256" key="1">
    <source>
        <dbReference type="SAM" id="MobiDB-lite"/>
    </source>
</evidence>
<feature type="region of interest" description="Disordered" evidence="1">
    <location>
        <begin position="103"/>
        <end position="140"/>
    </location>
</feature>
<name>A0A6S7J4P2_PARCT</name>
<accession>A0A6S7J4P2</accession>
<comment type="caution">
    <text evidence="3">The sequence shown here is derived from an EMBL/GenBank/DDBJ whole genome shotgun (WGS) entry which is preliminary data.</text>
</comment>
<dbReference type="InterPro" id="IPR013783">
    <property type="entry name" value="Ig-like_fold"/>
</dbReference>
<dbReference type="InterPro" id="IPR036116">
    <property type="entry name" value="FN3_sf"/>
</dbReference>
<dbReference type="AlphaFoldDB" id="A0A6S7J4P2"/>
<protein>
    <submittedName>
        <fullName evidence="3">Neural cell adhesion molecule L1 isoform X3</fullName>
    </submittedName>
</protein>
<keyword evidence="2" id="KW-0472">Membrane</keyword>
<gene>
    <name evidence="3" type="ORF">PACLA_8A027161</name>
</gene>
<dbReference type="Pfam" id="PF00041">
    <property type="entry name" value="fn3"/>
    <property type="match status" value="1"/>
</dbReference>
<dbReference type="Gene3D" id="2.60.40.10">
    <property type="entry name" value="Immunoglobulins"/>
    <property type="match status" value="1"/>
</dbReference>